<reference evidence="1 2" key="1">
    <citation type="submission" date="2020-10" db="EMBL/GenBank/DDBJ databases">
        <title>The Coptis chinensis genome and diversification of protoberbering-type alkaloids.</title>
        <authorList>
            <person name="Wang B."/>
            <person name="Shu S."/>
            <person name="Song C."/>
            <person name="Liu Y."/>
        </authorList>
    </citation>
    <scope>NUCLEOTIDE SEQUENCE [LARGE SCALE GENOMIC DNA]</scope>
    <source>
        <strain evidence="1">HL-2020</strain>
        <tissue evidence="1">Leaf</tissue>
    </source>
</reference>
<proteinExistence type="predicted"/>
<comment type="caution">
    <text evidence="1">The sequence shown here is derived from an EMBL/GenBank/DDBJ whole genome shotgun (WGS) entry which is preliminary data.</text>
</comment>
<name>A0A835H083_9MAGN</name>
<evidence type="ECO:0000313" key="1">
    <source>
        <dbReference type="EMBL" id="KAF9590166.1"/>
    </source>
</evidence>
<dbReference type="EMBL" id="JADFTS010000009">
    <property type="protein sequence ID" value="KAF9590166.1"/>
    <property type="molecule type" value="Genomic_DNA"/>
</dbReference>
<evidence type="ECO:0000313" key="2">
    <source>
        <dbReference type="Proteomes" id="UP000631114"/>
    </source>
</evidence>
<dbReference type="AlphaFoldDB" id="A0A835H083"/>
<protein>
    <submittedName>
        <fullName evidence="1">Uncharacterized protein</fullName>
    </submittedName>
</protein>
<gene>
    <name evidence="1" type="ORF">IFM89_031770</name>
</gene>
<accession>A0A835H083</accession>
<keyword evidence="2" id="KW-1185">Reference proteome</keyword>
<dbReference type="Proteomes" id="UP000631114">
    <property type="component" value="Unassembled WGS sequence"/>
</dbReference>
<organism evidence="1 2">
    <name type="scientific">Coptis chinensis</name>
    <dbReference type="NCBI Taxonomy" id="261450"/>
    <lineage>
        <taxon>Eukaryota</taxon>
        <taxon>Viridiplantae</taxon>
        <taxon>Streptophyta</taxon>
        <taxon>Embryophyta</taxon>
        <taxon>Tracheophyta</taxon>
        <taxon>Spermatophyta</taxon>
        <taxon>Magnoliopsida</taxon>
        <taxon>Ranunculales</taxon>
        <taxon>Ranunculaceae</taxon>
        <taxon>Coptidoideae</taxon>
        <taxon>Coptis</taxon>
    </lineage>
</organism>
<sequence>MFPPLSASRKQGRNPTLVNNQMQNNIMNAIGPGVKLELSLPGGNVSTSDTSLQRFDLEMIEGVTQVPMYLSWKGLNVWSEFVVGFFSGTEASISGGEGVLE</sequence>